<dbReference type="Proteomes" id="UP001501175">
    <property type="component" value="Unassembled WGS sequence"/>
</dbReference>
<organism evidence="5 6">
    <name type="scientific">Nibrella saemangeumensis</name>
    <dbReference type="NCBI Taxonomy" id="1084526"/>
    <lineage>
        <taxon>Bacteria</taxon>
        <taxon>Pseudomonadati</taxon>
        <taxon>Bacteroidota</taxon>
        <taxon>Cytophagia</taxon>
        <taxon>Cytophagales</taxon>
        <taxon>Spirosomataceae</taxon>
        <taxon>Nibrella</taxon>
    </lineage>
</organism>
<dbReference type="InterPro" id="IPR036388">
    <property type="entry name" value="WH-like_DNA-bd_sf"/>
</dbReference>
<name>A0ABP8N1Q9_9BACT</name>
<dbReference type="Pfam" id="PF13424">
    <property type="entry name" value="TPR_12"/>
    <property type="match status" value="1"/>
</dbReference>
<dbReference type="SUPFAM" id="SSF46894">
    <property type="entry name" value="C-terminal effector domain of the bipartite response regulators"/>
    <property type="match status" value="1"/>
</dbReference>
<evidence type="ECO:0000256" key="2">
    <source>
        <dbReference type="SAM" id="Coils"/>
    </source>
</evidence>
<feature type="coiled-coil region" evidence="2">
    <location>
        <begin position="420"/>
        <end position="468"/>
    </location>
</feature>
<sequence length="580" mass="67327">MIRNRLLLCRTCCVFITWISWLTVAQAGTGVDTLFRLSTDLRILRLWQHSPFLNVGQYPQGLTAKDSTAVLTQLAQLAQFAQRQEDQRLYWYVQLQKILFRGALGVQSSRLDAVAVAAYMDACPVLAVKASYWYLRGRDEFEHQHFDECFRWLLRAQQAFDQIGYDNIPEISEYLRGLADVYYRFGEYPTCIRYMQASVRYPPIIMRLRMAALNAIGHCYLQLGNYPQAQTYFLQTLKLALTHHDAAYTAIANTSVGHILIERRQFRQALPYLYRGYELSRISVPENAALTALYLAKALIALDSTRKAKAYIEKSQGFFKNKPWSDYDLHYYQAQTLYHKRVGDYRQATMYLDSSLRLQDTLRVRFNVQLLAASQIRVNAERYLRDLHSLEVEKTNAVRIRNIIVVALVLLTLVGAYALRQNHQKRMQEKRVLLARQQQAEALLTQYVANLQEKNQLIETISAELNQASPPPLQDHPPQPPSLDNLLNRVILTEVDWQQFKQLFEDVYPDFFAALQRHFPEVTPAEIRLLALLKLGISTKQMAFMLGVTMNTIRTSRYRLRRKLEHHQGDPNLDNLIQQL</sequence>
<dbReference type="EMBL" id="BAABHD010000029">
    <property type="protein sequence ID" value="GAA4458088.1"/>
    <property type="molecule type" value="Genomic_DNA"/>
</dbReference>
<evidence type="ECO:0000313" key="5">
    <source>
        <dbReference type="EMBL" id="GAA4458088.1"/>
    </source>
</evidence>
<keyword evidence="3" id="KW-1133">Transmembrane helix</keyword>
<protein>
    <recommendedName>
        <fullName evidence="7">Tetratricopeptide repeat protein</fullName>
    </recommendedName>
</protein>
<gene>
    <name evidence="5" type="ORF">GCM10023189_29830</name>
</gene>
<keyword evidence="2" id="KW-0175">Coiled coil</keyword>
<feature type="signal peptide" evidence="4">
    <location>
        <begin position="1"/>
        <end position="27"/>
    </location>
</feature>
<dbReference type="InterPro" id="IPR019734">
    <property type="entry name" value="TPR_rpt"/>
</dbReference>
<feature type="chain" id="PRO_5045196172" description="Tetratricopeptide repeat protein" evidence="4">
    <location>
        <begin position="28"/>
        <end position="580"/>
    </location>
</feature>
<keyword evidence="3" id="KW-0472">Membrane</keyword>
<keyword evidence="1" id="KW-0802">TPR repeat</keyword>
<dbReference type="Gene3D" id="1.25.40.10">
    <property type="entry name" value="Tetratricopeptide repeat domain"/>
    <property type="match status" value="1"/>
</dbReference>
<feature type="repeat" description="TPR" evidence="1">
    <location>
        <begin position="210"/>
        <end position="243"/>
    </location>
</feature>
<comment type="caution">
    <text evidence="5">The sequence shown here is derived from an EMBL/GenBank/DDBJ whole genome shotgun (WGS) entry which is preliminary data.</text>
</comment>
<dbReference type="RefSeq" id="WP_345244659.1">
    <property type="nucleotide sequence ID" value="NZ_BAABHD010000029.1"/>
</dbReference>
<evidence type="ECO:0000256" key="1">
    <source>
        <dbReference type="PROSITE-ProRule" id="PRU00339"/>
    </source>
</evidence>
<reference evidence="6" key="1">
    <citation type="journal article" date="2019" name="Int. J. Syst. Evol. Microbiol.">
        <title>The Global Catalogue of Microorganisms (GCM) 10K type strain sequencing project: providing services to taxonomists for standard genome sequencing and annotation.</title>
        <authorList>
            <consortium name="The Broad Institute Genomics Platform"/>
            <consortium name="The Broad Institute Genome Sequencing Center for Infectious Disease"/>
            <person name="Wu L."/>
            <person name="Ma J."/>
        </authorList>
    </citation>
    <scope>NUCLEOTIDE SEQUENCE [LARGE SCALE GENOMIC DNA]</scope>
    <source>
        <strain evidence="6">JCM 17927</strain>
    </source>
</reference>
<keyword evidence="3" id="KW-0812">Transmembrane</keyword>
<dbReference type="PROSITE" id="PS50005">
    <property type="entry name" value="TPR"/>
    <property type="match status" value="1"/>
</dbReference>
<accession>A0ABP8N1Q9</accession>
<dbReference type="Gene3D" id="1.10.10.10">
    <property type="entry name" value="Winged helix-like DNA-binding domain superfamily/Winged helix DNA-binding domain"/>
    <property type="match status" value="1"/>
</dbReference>
<dbReference type="InterPro" id="IPR016032">
    <property type="entry name" value="Sig_transdc_resp-reg_C-effctor"/>
</dbReference>
<evidence type="ECO:0000313" key="6">
    <source>
        <dbReference type="Proteomes" id="UP001501175"/>
    </source>
</evidence>
<dbReference type="InterPro" id="IPR011990">
    <property type="entry name" value="TPR-like_helical_dom_sf"/>
</dbReference>
<dbReference type="SUPFAM" id="SSF48452">
    <property type="entry name" value="TPR-like"/>
    <property type="match status" value="1"/>
</dbReference>
<evidence type="ECO:0008006" key="7">
    <source>
        <dbReference type="Google" id="ProtNLM"/>
    </source>
</evidence>
<evidence type="ECO:0000256" key="3">
    <source>
        <dbReference type="SAM" id="Phobius"/>
    </source>
</evidence>
<keyword evidence="6" id="KW-1185">Reference proteome</keyword>
<proteinExistence type="predicted"/>
<feature type="transmembrane region" description="Helical" evidence="3">
    <location>
        <begin position="400"/>
        <end position="419"/>
    </location>
</feature>
<keyword evidence="4" id="KW-0732">Signal</keyword>
<dbReference type="SMART" id="SM00028">
    <property type="entry name" value="TPR"/>
    <property type="match status" value="6"/>
</dbReference>
<evidence type="ECO:0000256" key="4">
    <source>
        <dbReference type="SAM" id="SignalP"/>
    </source>
</evidence>